<sequence length="73" mass="8764">MQEKRTPPSKSYSFIKHTDKQQLLSFGCMLIWNEWKKYTKQRMTKVDEKDLDVGRRMQMRTDNHNNKSANGNN</sequence>
<proteinExistence type="predicted"/>
<gene>
    <name evidence="2" type="ORF">ACJIZ3_024579</name>
</gene>
<name>A0ABD3TVF3_9LAMI</name>
<evidence type="ECO:0000256" key="1">
    <source>
        <dbReference type="SAM" id="MobiDB-lite"/>
    </source>
</evidence>
<comment type="caution">
    <text evidence="2">The sequence shown here is derived from an EMBL/GenBank/DDBJ whole genome shotgun (WGS) entry which is preliminary data.</text>
</comment>
<organism evidence="2 3">
    <name type="scientific">Penstemon smallii</name>
    <dbReference type="NCBI Taxonomy" id="265156"/>
    <lineage>
        <taxon>Eukaryota</taxon>
        <taxon>Viridiplantae</taxon>
        <taxon>Streptophyta</taxon>
        <taxon>Embryophyta</taxon>
        <taxon>Tracheophyta</taxon>
        <taxon>Spermatophyta</taxon>
        <taxon>Magnoliopsida</taxon>
        <taxon>eudicotyledons</taxon>
        <taxon>Gunneridae</taxon>
        <taxon>Pentapetalae</taxon>
        <taxon>asterids</taxon>
        <taxon>lamiids</taxon>
        <taxon>Lamiales</taxon>
        <taxon>Plantaginaceae</taxon>
        <taxon>Cheloneae</taxon>
        <taxon>Penstemon</taxon>
    </lineage>
</organism>
<reference evidence="2 3" key="1">
    <citation type="submission" date="2024-12" db="EMBL/GenBank/DDBJ databases">
        <title>The unique morphological basis and parallel evolutionary history of personate flowers in Penstemon.</title>
        <authorList>
            <person name="Depatie T.H."/>
            <person name="Wessinger C.A."/>
        </authorList>
    </citation>
    <scope>NUCLEOTIDE SEQUENCE [LARGE SCALE GENOMIC DNA]</scope>
    <source>
        <strain evidence="2">WTNN_2</strain>
        <tissue evidence="2">Leaf</tissue>
    </source>
</reference>
<evidence type="ECO:0000313" key="2">
    <source>
        <dbReference type="EMBL" id="KAL3839988.1"/>
    </source>
</evidence>
<accession>A0ABD3TVF3</accession>
<evidence type="ECO:0000313" key="3">
    <source>
        <dbReference type="Proteomes" id="UP001634393"/>
    </source>
</evidence>
<dbReference type="EMBL" id="JBJXBP010000003">
    <property type="protein sequence ID" value="KAL3839988.1"/>
    <property type="molecule type" value="Genomic_DNA"/>
</dbReference>
<keyword evidence="3" id="KW-1185">Reference proteome</keyword>
<feature type="region of interest" description="Disordered" evidence="1">
    <location>
        <begin position="49"/>
        <end position="73"/>
    </location>
</feature>
<protein>
    <submittedName>
        <fullName evidence="2">Uncharacterized protein</fullName>
    </submittedName>
</protein>
<dbReference type="AlphaFoldDB" id="A0ABD3TVF3"/>
<dbReference type="Proteomes" id="UP001634393">
    <property type="component" value="Unassembled WGS sequence"/>
</dbReference>
<feature type="compositionally biased region" description="Basic and acidic residues" evidence="1">
    <location>
        <begin position="49"/>
        <end position="65"/>
    </location>
</feature>